<evidence type="ECO:0000256" key="1">
    <source>
        <dbReference type="SAM" id="MobiDB-lite"/>
    </source>
</evidence>
<organism evidence="2 3">
    <name type="scientific">[Torrubiella] hemipterigena</name>
    <dbReference type="NCBI Taxonomy" id="1531966"/>
    <lineage>
        <taxon>Eukaryota</taxon>
        <taxon>Fungi</taxon>
        <taxon>Dikarya</taxon>
        <taxon>Ascomycota</taxon>
        <taxon>Pezizomycotina</taxon>
        <taxon>Sordariomycetes</taxon>
        <taxon>Hypocreomycetidae</taxon>
        <taxon>Hypocreales</taxon>
        <taxon>Clavicipitaceae</taxon>
        <taxon>Clavicipitaceae incertae sedis</taxon>
        <taxon>'Torrubiella' clade</taxon>
    </lineage>
</organism>
<evidence type="ECO:0008006" key="4">
    <source>
        <dbReference type="Google" id="ProtNLM"/>
    </source>
</evidence>
<keyword evidence="3" id="KW-1185">Reference proteome</keyword>
<name>A0A0A1TA19_9HYPO</name>
<dbReference type="OrthoDB" id="4161332at2759"/>
<reference evidence="2 3" key="1">
    <citation type="journal article" date="2015" name="Genome Announc.">
        <title>Draft Genome Sequence and Gene Annotation of the Entomopathogenic Fungus Verticillium hemipterigenum.</title>
        <authorList>
            <person name="Horn F."/>
            <person name="Habel A."/>
            <person name="Scharf D.H."/>
            <person name="Dworschak J."/>
            <person name="Brakhage A.A."/>
            <person name="Guthke R."/>
            <person name="Hertweck C."/>
            <person name="Linde J."/>
        </authorList>
    </citation>
    <scope>NUCLEOTIDE SEQUENCE [LARGE SCALE GENOMIC DNA]</scope>
</reference>
<feature type="compositionally biased region" description="Polar residues" evidence="1">
    <location>
        <begin position="64"/>
        <end position="73"/>
    </location>
</feature>
<feature type="region of interest" description="Disordered" evidence="1">
    <location>
        <begin position="64"/>
        <end position="90"/>
    </location>
</feature>
<dbReference type="STRING" id="1531966.A0A0A1TA19"/>
<gene>
    <name evidence="2" type="ORF">VHEMI03077</name>
</gene>
<dbReference type="HOGENOM" id="CLU_1836527_0_0_1"/>
<evidence type="ECO:0000313" key="3">
    <source>
        <dbReference type="Proteomes" id="UP000039046"/>
    </source>
</evidence>
<sequence length="140" mass="15597">MALIPAMQIHLLDCKSTNSLISSLGSNRLQLCMIVLEHLRQTYWSANVMYRLFQGAHDVLKQSAPVTRRSSVGPTRPAGEGEDDTGMDMTLEPEASTELADEMTSFWFDPSASGLDQLLSPGFSLYDDRFQDFVAMYPLT</sequence>
<evidence type="ECO:0000313" key="2">
    <source>
        <dbReference type="EMBL" id="CEJ83045.1"/>
    </source>
</evidence>
<proteinExistence type="predicted"/>
<dbReference type="Proteomes" id="UP000039046">
    <property type="component" value="Unassembled WGS sequence"/>
</dbReference>
<protein>
    <recommendedName>
        <fullName evidence="4">Transcription factor domain-containing protein</fullName>
    </recommendedName>
</protein>
<dbReference type="AlphaFoldDB" id="A0A0A1TA19"/>
<accession>A0A0A1TA19</accession>
<dbReference type="EMBL" id="CDHN01000001">
    <property type="protein sequence ID" value="CEJ83045.1"/>
    <property type="molecule type" value="Genomic_DNA"/>
</dbReference>